<accession>A0ABZ1LJ42</accession>
<keyword evidence="3" id="KW-0547">Nucleotide-binding</keyword>
<evidence type="ECO:0000259" key="5">
    <source>
        <dbReference type="Pfam" id="PF02223"/>
    </source>
</evidence>
<dbReference type="PANTHER" id="PTHR10344">
    <property type="entry name" value="THYMIDYLATE KINASE"/>
    <property type="match status" value="1"/>
</dbReference>
<comment type="similarity">
    <text evidence="1">Belongs to the thymidylate kinase family.</text>
</comment>
<dbReference type="InterPro" id="IPR039430">
    <property type="entry name" value="Thymidylate_kin-like_dom"/>
</dbReference>
<evidence type="ECO:0000256" key="4">
    <source>
        <dbReference type="ARBA" id="ARBA00022840"/>
    </source>
</evidence>
<name>A0ABZ1LJ42_9ACTN</name>
<evidence type="ECO:0000256" key="3">
    <source>
        <dbReference type="ARBA" id="ARBA00022741"/>
    </source>
</evidence>
<proteinExistence type="inferred from homology"/>
<evidence type="ECO:0000313" key="6">
    <source>
        <dbReference type="EMBL" id="WTR74532.1"/>
    </source>
</evidence>
<dbReference type="Gene3D" id="3.40.50.300">
    <property type="entry name" value="P-loop containing nucleotide triphosphate hydrolases"/>
    <property type="match status" value="1"/>
</dbReference>
<evidence type="ECO:0000313" key="7">
    <source>
        <dbReference type="Proteomes" id="UP001622594"/>
    </source>
</evidence>
<dbReference type="PANTHER" id="PTHR10344:SF4">
    <property type="entry name" value="UMP-CMP KINASE 2, MITOCHONDRIAL"/>
    <property type="match status" value="1"/>
</dbReference>
<reference evidence="6 7" key="1">
    <citation type="submission" date="2022-10" db="EMBL/GenBank/DDBJ databases">
        <title>The complete genomes of actinobacterial strains from the NBC collection.</title>
        <authorList>
            <person name="Joergensen T.S."/>
            <person name="Alvarez Arevalo M."/>
            <person name="Sterndorff E.B."/>
            <person name="Faurdal D."/>
            <person name="Vuksanovic O."/>
            <person name="Mourched A.-S."/>
            <person name="Charusanti P."/>
            <person name="Shaw S."/>
            <person name="Blin K."/>
            <person name="Weber T."/>
        </authorList>
    </citation>
    <scope>NUCLEOTIDE SEQUENCE [LARGE SCALE GENOMIC DNA]</scope>
    <source>
        <strain evidence="6 7">NBC_00123</strain>
    </source>
</reference>
<evidence type="ECO:0000256" key="2">
    <source>
        <dbReference type="ARBA" id="ARBA00017144"/>
    </source>
</evidence>
<keyword evidence="7" id="KW-1185">Reference proteome</keyword>
<dbReference type="InterPro" id="IPR027417">
    <property type="entry name" value="P-loop_NTPase"/>
</dbReference>
<feature type="domain" description="Thymidylate kinase-like" evidence="5">
    <location>
        <begin position="5"/>
        <end position="149"/>
    </location>
</feature>
<dbReference type="EMBL" id="CP108188">
    <property type="protein sequence ID" value="WTR74532.1"/>
    <property type="molecule type" value="Genomic_DNA"/>
</dbReference>
<dbReference type="Pfam" id="PF02223">
    <property type="entry name" value="Thymidylate_kin"/>
    <property type="match status" value="1"/>
</dbReference>
<dbReference type="RefSeq" id="WP_327160063.1">
    <property type="nucleotide sequence ID" value="NZ_CP108062.1"/>
</dbReference>
<dbReference type="Proteomes" id="UP001622594">
    <property type="component" value="Chromosome"/>
</dbReference>
<evidence type="ECO:0000256" key="1">
    <source>
        <dbReference type="ARBA" id="ARBA00009776"/>
    </source>
</evidence>
<sequence length="234" mass="25950">MFIVIEGIDGSGKTTAARLVAERLNSAEFPFLGKSEIAADDEETLARAGRLRDLIWASPESAGDTFGATHWILLIASWYAGLARLRQDLTSGHGGVTVMDGWYYRNIAKTLIREPLDPLWVESLFAPVPEPDLTVLLDTPPEIAWQRREGFKDTELGRWDGFHGPPAESFHAYQSVVREHLRRMARERGWLVLSPDPTRPPEETADAVVSEFRARSARLPTASDGSALQPVTTS</sequence>
<dbReference type="SUPFAM" id="SSF52540">
    <property type="entry name" value="P-loop containing nucleoside triphosphate hydrolases"/>
    <property type="match status" value="1"/>
</dbReference>
<gene>
    <name evidence="6" type="ORF">OG814_37245</name>
</gene>
<protein>
    <recommendedName>
        <fullName evidence="2">Thymidylate kinase</fullName>
    </recommendedName>
</protein>
<organism evidence="6 7">
    <name type="scientific">Streptomyces zaomyceticus</name>
    <dbReference type="NCBI Taxonomy" id="68286"/>
    <lineage>
        <taxon>Bacteria</taxon>
        <taxon>Bacillati</taxon>
        <taxon>Actinomycetota</taxon>
        <taxon>Actinomycetes</taxon>
        <taxon>Kitasatosporales</taxon>
        <taxon>Streptomycetaceae</taxon>
        <taxon>Streptomyces</taxon>
    </lineage>
</organism>
<keyword evidence="4" id="KW-0067">ATP-binding</keyword>